<proteinExistence type="predicted"/>
<feature type="non-terminal residue" evidence="1">
    <location>
        <position position="1"/>
    </location>
</feature>
<comment type="caution">
    <text evidence="1">The sequence shown here is derived from an EMBL/GenBank/DDBJ whole genome shotgun (WGS) entry which is preliminary data.</text>
</comment>
<evidence type="ECO:0000313" key="2">
    <source>
        <dbReference type="Proteomes" id="UP001596274"/>
    </source>
</evidence>
<protein>
    <submittedName>
        <fullName evidence="1">ATPase</fullName>
    </submittedName>
</protein>
<reference evidence="1 2" key="1">
    <citation type="journal article" date="2019" name="Int. J. Syst. Evol. Microbiol.">
        <title>The Global Catalogue of Microorganisms (GCM) 10K type strain sequencing project: providing services to taxonomists for standard genome sequencing and annotation.</title>
        <authorList>
            <consortium name="The Broad Institute Genomics Platform"/>
            <consortium name="The Broad Institute Genome Sequencing Center for Infectious Disease"/>
            <person name="Wu L."/>
            <person name="Ma J."/>
        </authorList>
    </citation>
    <scope>NUCLEOTIDE SEQUENCE [LARGE SCALE GENOMIC DNA]</scope>
    <source>
        <strain evidence="1 2">PJ61</strain>
    </source>
</reference>
<sequence length="34" mass="3640">LVAEIESRTREVRGDLLSDVAAELDVETSPSNPA</sequence>
<name>A0ABD5T1T1_9EURY</name>
<evidence type="ECO:0000313" key="1">
    <source>
        <dbReference type="EMBL" id="MFC6771433.1"/>
    </source>
</evidence>
<dbReference type="EMBL" id="JBHSWT010000376">
    <property type="protein sequence ID" value="MFC6771433.1"/>
    <property type="molecule type" value="Genomic_DNA"/>
</dbReference>
<dbReference type="Proteomes" id="UP001596274">
    <property type="component" value="Unassembled WGS sequence"/>
</dbReference>
<gene>
    <name evidence="1" type="ORF">ACFQDD_07895</name>
</gene>
<keyword evidence="2" id="KW-1185">Reference proteome</keyword>
<dbReference type="AlphaFoldDB" id="A0ABD5T1T1"/>
<organism evidence="1 2">
    <name type="scientific">Halorubrum pallidum</name>
    <dbReference type="NCBI Taxonomy" id="1526114"/>
    <lineage>
        <taxon>Archaea</taxon>
        <taxon>Methanobacteriati</taxon>
        <taxon>Methanobacteriota</taxon>
        <taxon>Stenosarchaea group</taxon>
        <taxon>Halobacteria</taxon>
        <taxon>Halobacteriales</taxon>
        <taxon>Haloferacaceae</taxon>
        <taxon>Halorubrum</taxon>
    </lineage>
</organism>
<accession>A0ABD5T1T1</accession>